<comment type="cofactor">
    <cofactor evidence="1 4">
        <name>a divalent metal cation</name>
        <dbReference type="ChEBI" id="CHEBI:60240"/>
    </cofactor>
</comment>
<evidence type="ECO:0000256" key="2">
    <source>
        <dbReference type="ARBA" id="ARBA00022801"/>
    </source>
</evidence>
<comment type="subcellular location">
    <subcellularLocation>
        <location evidence="4">Cytoplasm</location>
    </subcellularLocation>
</comment>
<name>V4Q1D5_9CAUL</name>
<comment type="catalytic activity">
    <reaction evidence="4">
        <text>a 2'-deoxyribonucleoside 5'-triphosphate + H2O = a 2'-deoxyribonucleoside 5'-phosphate + diphosphate + H(+)</text>
        <dbReference type="Rhea" id="RHEA:44644"/>
        <dbReference type="ChEBI" id="CHEBI:15377"/>
        <dbReference type="ChEBI" id="CHEBI:15378"/>
        <dbReference type="ChEBI" id="CHEBI:33019"/>
        <dbReference type="ChEBI" id="CHEBI:61560"/>
        <dbReference type="ChEBI" id="CHEBI:65317"/>
        <dbReference type="EC" id="3.6.1.9"/>
    </reaction>
</comment>
<keyword evidence="4" id="KW-0963">Cytoplasm</keyword>
<reference evidence="5 6" key="1">
    <citation type="journal article" date="2014" name="Nature">
        <title>Sequential evolution of bacterial morphology by co-option of a developmental regulator.</title>
        <authorList>
            <person name="Jiang C."/>
            <person name="Brown P.J."/>
            <person name="Ducret A."/>
            <person name="Brun Y.V."/>
        </authorList>
    </citation>
    <scope>NUCLEOTIDE SEQUENCE [LARGE SCALE GENOMIC DNA]</scope>
    <source>
        <strain evidence="5 6">DSM 16100</strain>
    </source>
</reference>
<dbReference type="GO" id="GO:0047429">
    <property type="term" value="F:nucleoside triphosphate diphosphatase activity"/>
    <property type="evidence" value="ECO:0007669"/>
    <property type="project" value="UniProtKB-EC"/>
</dbReference>
<dbReference type="EC" id="3.6.1.9" evidence="4"/>
<protein>
    <recommendedName>
        <fullName evidence="4">Nucleoside triphosphate pyrophosphatase</fullName>
        <ecNumber evidence="4">3.6.1.9</ecNumber>
    </recommendedName>
    <alternativeName>
        <fullName evidence="4">Nucleotide pyrophosphatase</fullName>
        <shortName evidence="4">Nucleotide PPase</shortName>
    </alternativeName>
</protein>
<dbReference type="GO" id="GO:0005737">
    <property type="term" value="C:cytoplasm"/>
    <property type="evidence" value="ECO:0007669"/>
    <property type="project" value="UniProtKB-SubCell"/>
</dbReference>
<evidence type="ECO:0000313" key="5">
    <source>
        <dbReference type="EMBL" id="ESQ91615.1"/>
    </source>
</evidence>
<comment type="similarity">
    <text evidence="4">Belongs to the Maf family.</text>
</comment>
<sequence>MTQIILASASASRSALLTGAAITHSKIPAHLDEDALKDEYLLRGHSPKSVAVRLAESKALHVSATNSGLVLGGDQVLQLEKDLISKSHDMDEARVLLKRMSGQTHYLHAGMALAENGHLVWSHVETAEMTVRHLSDDFIDTYLAESGDKILSSVGCYQLENTGVHLFEAIRGDYFTVLGLPLLPLLAQLRNMKVITA</sequence>
<comment type="catalytic activity">
    <reaction evidence="4">
        <text>a ribonucleoside 5'-triphosphate + H2O = a ribonucleoside 5'-phosphate + diphosphate + H(+)</text>
        <dbReference type="Rhea" id="RHEA:23996"/>
        <dbReference type="ChEBI" id="CHEBI:15377"/>
        <dbReference type="ChEBI" id="CHEBI:15378"/>
        <dbReference type="ChEBI" id="CHEBI:33019"/>
        <dbReference type="ChEBI" id="CHEBI:58043"/>
        <dbReference type="ChEBI" id="CHEBI:61557"/>
        <dbReference type="EC" id="3.6.1.9"/>
    </reaction>
</comment>
<evidence type="ECO:0000256" key="3">
    <source>
        <dbReference type="ARBA" id="ARBA00023080"/>
    </source>
</evidence>
<comment type="caution">
    <text evidence="5">The sequence shown here is derived from an EMBL/GenBank/DDBJ whole genome shotgun (WGS) entry which is preliminary data.</text>
</comment>
<dbReference type="PANTHER" id="PTHR43213:SF5">
    <property type="entry name" value="BIFUNCTIONAL DTTP_UTP PYROPHOSPHATASE_METHYLTRANSFERASE PROTEIN-RELATED"/>
    <property type="match status" value="1"/>
</dbReference>
<feature type="active site" description="Proton acceptor" evidence="4">
    <location>
        <position position="74"/>
    </location>
</feature>
<keyword evidence="6" id="KW-1185">Reference proteome</keyword>
<dbReference type="PATRIC" id="fig|1121022.4.peg.1976"/>
<dbReference type="AlphaFoldDB" id="V4Q1D5"/>
<comment type="function">
    <text evidence="4">Nucleoside triphosphate pyrophosphatase. May have a dual role in cell division arrest and in preventing the incorporation of modified nucleotides into cellular nucleic acids.</text>
</comment>
<dbReference type="Proteomes" id="UP000017837">
    <property type="component" value="Unassembled WGS sequence"/>
</dbReference>
<dbReference type="OrthoDB" id="9813962at2"/>
<dbReference type="eggNOG" id="COG0424">
    <property type="taxonomic scope" value="Bacteria"/>
</dbReference>
<organism evidence="5 6">
    <name type="scientific">Asticcacaulis benevestitus DSM 16100 = ATCC BAA-896</name>
    <dbReference type="NCBI Taxonomy" id="1121022"/>
    <lineage>
        <taxon>Bacteria</taxon>
        <taxon>Pseudomonadati</taxon>
        <taxon>Pseudomonadota</taxon>
        <taxon>Alphaproteobacteria</taxon>
        <taxon>Caulobacterales</taxon>
        <taxon>Caulobacteraceae</taxon>
        <taxon>Asticcacaulis</taxon>
    </lineage>
</organism>
<dbReference type="EMBL" id="AWGB01000016">
    <property type="protein sequence ID" value="ESQ91615.1"/>
    <property type="molecule type" value="Genomic_DNA"/>
</dbReference>
<dbReference type="GO" id="GO:0009117">
    <property type="term" value="P:nucleotide metabolic process"/>
    <property type="evidence" value="ECO:0007669"/>
    <property type="project" value="UniProtKB-KW"/>
</dbReference>
<dbReference type="Pfam" id="PF02545">
    <property type="entry name" value="Maf"/>
    <property type="match status" value="1"/>
</dbReference>
<dbReference type="RefSeq" id="WP_018080698.1">
    <property type="nucleotide sequence ID" value="NZ_AQWM01000002.1"/>
</dbReference>
<comment type="caution">
    <text evidence="4">Lacks conserved residue(s) required for the propagation of feature annotation.</text>
</comment>
<dbReference type="PANTHER" id="PTHR43213">
    <property type="entry name" value="BIFUNCTIONAL DTTP/UTP PYROPHOSPHATASE/METHYLTRANSFERASE PROTEIN-RELATED"/>
    <property type="match status" value="1"/>
</dbReference>
<dbReference type="PIRSF" id="PIRSF006305">
    <property type="entry name" value="Maf"/>
    <property type="match status" value="1"/>
</dbReference>
<dbReference type="Gene3D" id="3.90.950.10">
    <property type="match status" value="1"/>
</dbReference>
<dbReference type="HAMAP" id="MF_00528">
    <property type="entry name" value="Maf"/>
    <property type="match status" value="1"/>
</dbReference>
<dbReference type="InterPro" id="IPR029001">
    <property type="entry name" value="ITPase-like_fam"/>
</dbReference>
<evidence type="ECO:0000313" key="6">
    <source>
        <dbReference type="Proteomes" id="UP000017837"/>
    </source>
</evidence>
<keyword evidence="2 4" id="KW-0378">Hydrolase</keyword>
<dbReference type="InterPro" id="IPR003697">
    <property type="entry name" value="Maf-like"/>
</dbReference>
<gene>
    <name evidence="5" type="ORF">ABENE_09780</name>
</gene>
<dbReference type="STRING" id="1121022.GCA_000376105_01030"/>
<keyword evidence="3 4" id="KW-0546">Nucleotide metabolism</keyword>
<accession>V4Q1D5</accession>
<evidence type="ECO:0000256" key="1">
    <source>
        <dbReference type="ARBA" id="ARBA00001968"/>
    </source>
</evidence>
<proteinExistence type="inferred from homology"/>
<evidence type="ECO:0000256" key="4">
    <source>
        <dbReference type="HAMAP-Rule" id="MF_00528"/>
    </source>
</evidence>
<dbReference type="SUPFAM" id="SSF52972">
    <property type="entry name" value="ITPase-like"/>
    <property type="match status" value="1"/>
</dbReference>